<dbReference type="FunFam" id="2.10.25.10:FF:000163">
    <property type="entry name" value="laminin subunit gamma-1"/>
    <property type="match status" value="1"/>
</dbReference>
<dbReference type="Pfam" id="PF00053">
    <property type="entry name" value="EGF_laminin"/>
    <property type="match status" value="2"/>
</dbReference>
<comment type="caution">
    <text evidence="8">Lacks conserved residue(s) required for the propagation of feature annotation.</text>
</comment>
<feature type="domain" description="Laminin EGF-like" evidence="10">
    <location>
        <begin position="442"/>
        <end position="494"/>
    </location>
</feature>
<dbReference type="PANTHER" id="PTHR10574">
    <property type="entry name" value="NETRIN/LAMININ-RELATED"/>
    <property type="match status" value="1"/>
</dbReference>
<feature type="non-terminal residue" evidence="12">
    <location>
        <position position="521"/>
    </location>
</feature>
<keyword evidence="7 8" id="KW-0424">Laminin EGF-like domain</keyword>
<feature type="domain" description="Laminin N-terminal" evidence="11">
    <location>
        <begin position="37"/>
        <end position="281"/>
    </location>
</feature>
<evidence type="ECO:0000256" key="8">
    <source>
        <dbReference type="PROSITE-ProRule" id="PRU00460"/>
    </source>
</evidence>
<dbReference type="GO" id="GO:0005576">
    <property type="term" value="C:extracellular region"/>
    <property type="evidence" value="ECO:0007669"/>
    <property type="project" value="UniProtKB-SubCell"/>
</dbReference>
<keyword evidence="3 9" id="KW-0732">Signal</keyword>
<dbReference type="Gene3D" id="2.10.25.10">
    <property type="entry name" value="Laminin"/>
    <property type="match status" value="3"/>
</dbReference>
<dbReference type="Pfam" id="PF24973">
    <property type="entry name" value="EGF_LMN_ATRN"/>
    <property type="match status" value="2"/>
</dbReference>
<dbReference type="InterPro" id="IPR056863">
    <property type="entry name" value="LMN_ATRN_NET-like_EGF"/>
</dbReference>
<evidence type="ECO:0000256" key="9">
    <source>
        <dbReference type="SAM" id="SignalP"/>
    </source>
</evidence>
<evidence type="ECO:0000313" key="12">
    <source>
        <dbReference type="EMBL" id="JAS53421.1"/>
    </source>
</evidence>
<keyword evidence="5 8" id="KW-1015">Disulfide bond</keyword>
<dbReference type="FunFam" id="2.60.120.260:FF:000018">
    <property type="entry name" value="Laminin subunit gamma 1"/>
    <property type="match status" value="1"/>
</dbReference>
<dbReference type="InterPro" id="IPR002049">
    <property type="entry name" value="LE_dom"/>
</dbReference>
<reference evidence="12" key="1">
    <citation type="submission" date="2015-11" db="EMBL/GenBank/DDBJ databases">
        <title>De novo transcriptome assembly of four potential Pierce s Disease insect vectors from Arizona vineyards.</title>
        <authorList>
            <person name="Tassone E.E."/>
        </authorList>
    </citation>
    <scope>NUCLEOTIDE SEQUENCE</scope>
</reference>
<protein>
    <recommendedName>
        <fullName evidence="13">Laminin N-terminal domain-containing protein</fullName>
    </recommendedName>
</protein>
<dbReference type="PROSITE" id="PS51117">
    <property type="entry name" value="LAMININ_NTER"/>
    <property type="match status" value="1"/>
</dbReference>
<evidence type="ECO:0000259" key="10">
    <source>
        <dbReference type="PROSITE" id="PS50027"/>
    </source>
</evidence>
<dbReference type="PROSITE" id="PS50027">
    <property type="entry name" value="EGF_LAM_2"/>
    <property type="match status" value="2"/>
</dbReference>
<evidence type="ECO:0008006" key="13">
    <source>
        <dbReference type="Google" id="ProtNLM"/>
    </source>
</evidence>
<keyword evidence="2" id="KW-0964">Secreted</keyword>
<dbReference type="GO" id="GO:0009887">
    <property type="term" value="P:animal organ morphogenesis"/>
    <property type="evidence" value="ECO:0007669"/>
    <property type="project" value="TreeGrafter"/>
</dbReference>
<dbReference type="PROSITE" id="PS01248">
    <property type="entry name" value="EGF_LAM_1"/>
    <property type="match status" value="2"/>
</dbReference>
<gene>
    <name evidence="12" type="ORF">g.188</name>
</gene>
<evidence type="ECO:0000256" key="6">
    <source>
        <dbReference type="ARBA" id="ARBA00023180"/>
    </source>
</evidence>
<comment type="subcellular location">
    <subcellularLocation>
        <location evidence="1">Secreted</location>
    </subcellularLocation>
</comment>
<evidence type="ECO:0000256" key="1">
    <source>
        <dbReference type="ARBA" id="ARBA00004613"/>
    </source>
</evidence>
<dbReference type="Gene3D" id="2.60.120.260">
    <property type="entry name" value="Galactose-binding domain-like"/>
    <property type="match status" value="1"/>
</dbReference>
<name>A0A1B6FTI1_9HEMI</name>
<organism evidence="12">
    <name type="scientific">Cuerna arida</name>
    <dbReference type="NCBI Taxonomy" id="1464854"/>
    <lineage>
        <taxon>Eukaryota</taxon>
        <taxon>Metazoa</taxon>
        <taxon>Ecdysozoa</taxon>
        <taxon>Arthropoda</taxon>
        <taxon>Hexapoda</taxon>
        <taxon>Insecta</taxon>
        <taxon>Pterygota</taxon>
        <taxon>Neoptera</taxon>
        <taxon>Paraneoptera</taxon>
        <taxon>Hemiptera</taxon>
        <taxon>Auchenorrhyncha</taxon>
        <taxon>Membracoidea</taxon>
        <taxon>Cicadellidae</taxon>
        <taxon>Cicadellinae</taxon>
        <taxon>Proconiini</taxon>
        <taxon>Cuerna</taxon>
    </lineage>
</organism>
<evidence type="ECO:0000256" key="7">
    <source>
        <dbReference type="ARBA" id="ARBA00023292"/>
    </source>
</evidence>
<dbReference type="FunFam" id="2.10.25.10:FF:000090">
    <property type="entry name" value="laminin subunit alpha"/>
    <property type="match status" value="1"/>
</dbReference>
<dbReference type="InterPro" id="IPR008211">
    <property type="entry name" value="Laminin_N"/>
</dbReference>
<keyword evidence="6" id="KW-0325">Glycoprotein</keyword>
<feature type="disulfide bond" evidence="8">
    <location>
        <begin position="465"/>
        <end position="474"/>
    </location>
</feature>
<dbReference type="Pfam" id="PF00055">
    <property type="entry name" value="Laminin_N"/>
    <property type="match status" value="1"/>
</dbReference>
<feature type="disulfide bond" evidence="8">
    <location>
        <begin position="394"/>
        <end position="406"/>
    </location>
</feature>
<dbReference type="GO" id="GO:0007411">
    <property type="term" value="P:axon guidance"/>
    <property type="evidence" value="ECO:0007669"/>
    <property type="project" value="TreeGrafter"/>
</dbReference>
<feature type="signal peptide" evidence="9">
    <location>
        <begin position="1"/>
        <end position="18"/>
    </location>
</feature>
<dbReference type="PRINTS" id="PR00011">
    <property type="entry name" value="EGFLAMININ"/>
</dbReference>
<accession>A0A1B6FTI1</accession>
<dbReference type="AlphaFoldDB" id="A0A1B6FTI1"/>
<feature type="domain" description="Laminin EGF-like" evidence="10">
    <location>
        <begin position="394"/>
        <end position="441"/>
    </location>
</feature>
<dbReference type="SMART" id="SM00180">
    <property type="entry name" value="EGF_Lam"/>
    <property type="match status" value="4"/>
</dbReference>
<proteinExistence type="predicted"/>
<evidence type="ECO:0000259" key="11">
    <source>
        <dbReference type="PROSITE" id="PS51117"/>
    </source>
</evidence>
<dbReference type="GO" id="GO:0005604">
    <property type="term" value="C:basement membrane"/>
    <property type="evidence" value="ECO:0007669"/>
    <property type="project" value="TreeGrafter"/>
</dbReference>
<keyword evidence="4" id="KW-0677">Repeat</keyword>
<feature type="disulfide bond" evidence="8">
    <location>
        <begin position="414"/>
        <end position="423"/>
    </location>
</feature>
<evidence type="ECO:0000256" key="4">
    <source>
        <dbReference type="ARBA" id="ARBA00022737"/>
    </source>
</evidence>
<evidence type="ECO:0000256" key="3">
    <source>
        <dbReference type="ARBA" id="ARBA00022729"/>
    </source>
</evidence>
<dbReference type="PANTHER" id="PTHR10574:SF435">
    <property type="entry name" value="LAMININ SUBUNIT GAMMA-1"/>
    <property type="match status" value="1"/>
</dbReference>
<feature type="chain" id="PRO_5008583052" description="Laminin N-terminal domain-containing protein" evidence="9">
    <location>
        <begin position="19"/>
        <end position="521"/>
    </location>
</feature>
<sequence length="521" mass="58767">MYEFLPLIIALLAVCVFGFDYPSSTHNGTKCYDELGKAQRCIPPFENAAFGIEMEATNTCGEFLLQKNYTNPQVEYCIQTLTLSTNKSCTYCSPFEHSSRSLTDLNSEDRITWWQSDTMLEGIQYPYQVNLTLNLPKAFDITYVRLLFQSPRPESFAIFKRTYRNSSWIPYQYYSADCRNMYGLPDRRLNSLVGEETQAFCTSEYSDISPLQGGNVAFSTLEDRPSAYSFDSSPELQEWVSATEIKIVLDRMNTFGDEVYYDPQVLKTYFYAIADIAVGARCKCNGHASECVRTSTGGRYCLCEHNTAGVDCEQCLPFYNDVPWGRATLNDGHECQKCDCNGFSDRCYFDADLYEKTGHGGRCIDCRENRAGVNCERCRENYFADPVTGRCVECDCNPAGSRSMQCDLNGQCQCRPGVDGQKCDRCKPNYYDLKPDFGCQPCNCFLPGTLNISTNCDSITGDCFCKRNVEGKQCQDCKPGFYNIDSADELGCSPCFCYGHSSECQVASGYSLTLIDSRFLR</sequence>
<dbReference type="GO" id="GO:0009888">
    <property type="term" value="P:tissue development"/>
    <property type="evidence" value="ECO:0007669"/>
    <property type="project" value="TreeGrafter"/>
</dbReference>
<dbReference type="SUPFAM" id="SSF57196">
    <property type="entry name" value="EGF/Laminin"/>
    <property type="match status" value="4"/>
</dbReference>
<dbReference type="SMART" id="SM00136">
    <property type="entry name" value="LamNT"/>
    <property type="match status" value="1"/>
</dbReference>
<dbReference type="CDD" id="cd00055">
    <property type="entry name" value="EGF_Lam"/>
    <property type="match status" value="4"/>
</dbReference>
<evidence type="ECO:0000256" key="2">
    <source>
        <dbReference type="ARBA" id="ARBA00022525"/>
    </source>
</evidence>
<dbReference type="FunFam" id="2.10.25.10:FF:000166">
    <property type="entry name" value="laminin subunit gamma-1"/>
    <property type="match status" value="1"/>
</dbReference>
<dbReference type="InterPro" id="IPR050440">
    <property type="entry name" value="Laminin/Netrin_ECM"/>
</dbReference>
<dbReference type="EMBL" id="GECZ01016348">
    <property type="protein sequence ID" value="JAS53421.1"/>
    <property type="molecule type" value="Transcribed_RNA"/>
</dbReference>
<evidence type="ECO:0000256" key="5">
    <source>
        <dbReference type="ARBA" id="ARBA00023157"/>
    </source>
</evidence>